<name>A0A4T0BQR9_AURPU</name>
<evidence type="ECO:0000313" key="2">
    <source>
        <dbReference type="Proteomes" id="UP000308724"/>
    </source>
</evidence>
<evidence type="ECO:0000313" key="1">
    <source>
        <dbReference type="EMBL" id="TIA37031.1"/>
    </source>
</evidence>
<gene>
    <name evidence="1" type="ORF">D6C78_05017</name>
</gene>
<dbReference type="EMBL" id="QZBZ01000091">
    <property type="protein sequence ID" value="TIA37031.1"/>
    <property type="molecule type" value="Genomic_DNA"/>
</dbReference>
<accession>A0A4T0BQR9</accession>
<comment type="caution">
    <text evidence="1">The sequence shown here is derived from an EMBL/GenBank/DDBJ whole genome shotgun (WGS) entry which is preliminary data.</text>
</comment>
<organism evidence="1 2">
    <name type="scientific">Aureobasidium pullulans</name>
    <name type="common">Black yeast</name>
    <name type="synonym">Pullularia pullulans</name>
    <dbReference type="NCBI Taxonomy" id="5580"/>
    <lineage>
        <taxon>Eukaryota</taxon>
        <taxon>Fungi</taxon>
        <taxon>Dikarya</taxon>
        <taxon>Ascomycota</taxon>
        <taxon>Pezizomycotina</taxon>
        <taxon>Dothideomycetes</taxon>
        <taxon>Dothideomycetidae</taxon>
        <taxon>Dothideales</taxon>
        <taxon>Saccotheciaceae</taxon>
        <taxon>Aureobasidium</taxon>
    </lineage>
</organism>
<dbReference type="AlphaFoldDB" id="A0A4T0BQR9"/>
<reference evidence="1 2" key="1">
    <citation type="submission" date="2018-10" db="EMBL/GenBank/DDBJ databases">
        <title>Fifty Aureobasidium pullulans genomes reveal a recombining polyextremotolerant generalist.</title>
        <authorList>
            <person name="Gostincar C."/>
            <person name="Turk M."/>
            <person name="Zajc J."/>
            <person name="Gunde-Cimerman N."/>
        </authorList>
    </citation>
    <scope>NUCLEOTIDE SEQUENCE [LARGE SCALE GENOMIC DNA]</scope>
    <source>
        <strain evidence="1 2">EXF-1645</strain>
    </source>
</reference>
<dbReference type="Proteomes" id="UP000308724">
    <property type="component" value="Unassembled WGS sequence"/>
</dbReference>
<proteinExistence type="predicted"/>
<sequence length="174" mass="19635">MIQHIYGFGIAPELFQLDYTSYERNKTVAADVAKCEPFLDVYLLDNEYNIVGLTVNVTEAFIYCLTYFLCVQRFEQPSPSALDSVISSVISLFEEWVIIDETLIDATAPFCLQRRYNCIKRPAELGAGYTRRYICSTTDPSLELLVEKMPVIDLDIDPDDFGFLGSGAWHGFGG</sequence>
<protein>
    <submittedName>
        <fullName evidence="1">Uncharacterized protein</fullName>
    </submittedName>
</protein>